<dbReference type="Proteomes" id="UP000439986">
    <property type="component" value="Unassembled WGS sequence"/>
</dbReference>
<dbReference type="PANTHER" id="PTHR37419">
    <property type="entry name" value="SERINE/THREONINE-PROTEIN KINASE TOXIN HIPA"/>
    <property type="match status" value="1"/>
</dbReference>
<evidence type="ECO:0000256" key="3">
    <source>
        <dbReference type="ARBA" id="ARBA00022777"/>
    </source>
</evidence>
<keyword evidence="2" id="KW-0808">Transferase</keyword>
<protein>
    <submittedName>
        <fullName evidence="6">Type II toxin-antitoxin system HipA family toxin</fullName>
    </submittedName>
</protein>
<comment type="caution">
    <text evidence="6">The sequence shown here is derived from an EMBL/GenBank/DDBJ whole genome shotgun (WGS) entry which is preliminary data.</text>
</comment>
<sequence length="407" mass="45124">MKKLNVHFCGWAQHWQLGTLAHAGRTLLFEYSDEALRRGIELSPIYLKLRKVAYSDFPSTQDNLPGLIADALPDGWGWILMDRCFQKAGRDLAGISPLDRLAFINDRAMGALVFTPPDELSHDPAYQELRVLAEGAQAVLAGRDTDTLQQLALSGGSPHGARPKVLVQYDAATGQVSTVQTAPGAAWLVKFQAQGEAKEVCAIETLYATMADQCGLDMPATKYFDLSPKLAGFGIERFDRQRGMRVPTLSLAALLDDNFRLPTRDYEVFLKATRTLTRDERQVKKAFERCVFNVVFNNRDDHTRNFGYVMNESMQWELAPCYDLTYNVGVGGEHHMTVSGEGRHPSLQHLLALATAADLPQAWARQTTERIATVAGALTAHAKEFGIRPATLSTIKKAIEANRMRMA</sequence>
<evidence type="ECO:0000259" key="4">
    <source>
        <dbReference type="Pfam" id="PF07804"/>
    </source>
</evidence>
<evidence type="ECO:0000313" key="7">
    <source>
        <dbReference type="Proteomes" id="UP000439986"/>
    </source>
</evidence>
<dbReference type="InterPro" id="IPR012893">
    <property type="entry name" value="HipA-like_C"/>
</dbReference>
<dbReference type="PANTHER" id="PTHR37419:SF8">
    <property type="entry name" value="TOXIN YJJJ"/>
    <property type="match status" value="1"/>
</dbReference>
<dbReference type="InterPro" id="IPR017508">
    <property type="entry name" value="HipA_N1"/>
</dbReference>
<dbReference type="AlphaFoldDB" id="A0A844D0N0"/>
<dbReference type="Gene3D" id="1.10.1070.20">
    <property type="match status" value="1"/>
</dbReference>
<evidence type="ECO:0000256" key="1">
    <source>
        <dbReference type="ARBA" id="ARBA00010164"/>
    </source>
</evidence>
<accession>A0A844D0N0</accession>
<feature type="domain" description="HipA N-terminal subdomain 1" evidence="5">
    <location>
        <begin position="11"/>
        <end position="114"/>
    </location>
</feature>
<keyword evidence="7" id="KW-1185">Reference proteome</keyword>
<keyword evidence="3" id="KW-0418">Kinase</keyword>
<dbReference type="GO" id="GO:0005829">
    <property type="term" value="C:cytosol"/>
    <property type="evidence" value="ECO:0007669"/>
    <property type="project" value="TreeGrafter"/>
</dbReference>
<reference evidence="6 7" key="1">
    <citation type="submission" date="2019-11" db="EMBL/GenBank/DDBJ databases">
        <title>Novel species isolated from a subtropical stream in China.</title>
        <authorList>
            <person name="Lu H."/>
        </authorList>
    </citation>
    <scope>NUCLEOTIDE SEQUENCE [LARGE SCALE GENOMIC DNA]</scope>
    <source>
        <strain evidence="6 7">FT26W</strain>
    </source>
</reference>
<proteinExistence type="inferred from homology"/>
<evidence type="ECO:0000259" key="5">
    <source>
        <dbReference type="Pfam" id="PF13657"/>
    </source>
</evidence>
<dbReference type="RefSeq" id="WP_154356407.1">
    <property type="nucleotide sequence ID" value="NZ_WKJL01000002.1"/>
</dbReference>
<dbReference type="Pfam" id="PF13657">
    <property type="entry name" value="Couple_hipA"/>
    <property type="match status" value="1"/>
</dbReference>
<organism evidence="6 7">
    <name type="scientific">Duganella aquatilis</name>
    <dbReference type="NCBI Taxonomy" id="2666082"/>
    <lineage>
        <taxon>Bacteria</taxon>
        <taxon>Pseudomonadati</taxon>
        <taxon>Pseudomonadota</taxon>
        <taxon>Betaproteobacteria</taxon>
        <taxon>Burkholderiales</taxon>
        <taxon>Oxalobacteraceae</taxon>
        <taxon>Telluria group</taxon>
        <taxon>Duganella</taxon>
    </lineage>
</organism>
<dbReference type="InterPro" id="IPR052028">
    <property type="entry name" value="HipA_Ser/Thr_kinase"/>
</dbReference>
<dbReference type="EMBL" id="WKJL01000002">
    <property type="protein sequence ID" value="MRW83335.1"/>
    <property type="molecule type" value="Genomic_DNA"/>
</dbReference>
<dbReference type="Pfam" id="PF07804">
    <property type="entry name" value="HipA_C"/>
    <property type="match status" value="1"/>
</dbReference>
<dbReference type="GO" id="GO:0004674">
    <property type="term" value="F:protein serine/threonine kinase activity"/>
    <property type="evidence" value="ECO:0007669"/>
    <property type="project" value="TreeGrafter"/>
</dbReference>
<gene>
    <name evidence="6" type="ORF">GJ698_04435</name>
</gene>
<name>A0A844D0N0_9BURK</name>
<feature type="domain" description="HipA-like C-terminal" evidence="4">
    <location>
        <begin position="157"/>
        <end position="373"/>
    </location>
</feature>
<evidence type="ECO:0000313" key="6">
    <source>
        <dbReference type="EMBL" id="MRW83335.1"/>
    </source>
</evidence>
<evidence type="ECO:0000256" key="2">
    <source>
        <dbReference type="ARBA" id="ARBA00022679"/>
    </source>
</evidence>
<comment type="similarity">
    <text evidence="1">Belongs to the HipA Ser/Thr kinase family.</text>
</comment>